<dbReference type="InterPro" id="IPR003593">
    <property type="entry name" value="AAA+_ATPase"/>
</dbReference>
<dbReference type="Proteomes" id="UP001579974">
    <property type="component" value="Unassembled WGS sequence"/>
</dbReference>
<reference evidence="2 3" key="1">
    <citation type="journal article" date="2024" name="Int. J. Mol. Sci.">
        <title>Exploration of Alicyclobacillus spp. Genome in Search of Antibiotic Resistance.</title>
        <authorList>
            <person name="Bucka-Kolendo J."/>
            <person name="Kiousi D.E."/>
            <person name="Dekowska A."/>
            <person name="Mikolajczuk-Szczyrba A."/>
            <person name="Karadedos D.M."/>
            <person name="Michael P."/>
            <person name="Galanis A."/>
            <person name="Sokolowska B."/>
        </authorList>
    </citation>
    <scope>NUCLEOTIDE SEQUENCE [LARGE SCALE GENOMIC DNA]</scope>
    <source>
        <strain evidence="2 3">KKP 3000</strain>
    </source>
</reference>
<dbReference type="InterPro" id="IPR008868">
    <property type="entry name" value="TniB"/>
</dbReference>
<proteinExistence type="predicted"/>
<evidence type="ECO:0000259" key="1">
    <source>
        <dbReference type="SMART" id="SM00382"/>
    </source>
</evidence>
<evidence type="ECO:0000313" key="2">
    <source>
        <dbReference type="EMBL" id="MFB5192248.1"/>
    </source>
</evidence>
<keyword evidence="3" id="KW-1185">Reference proteome</keyword>
<protein>
    <submittedName>
        <fullName evidence="2">TniB family NTP-binding protein</fullName>
    </submittedName>
</protein>
<dbReference type="InterPro" id="IPR027417">
    <property type="entry name" value="P-loop_NTPase"/>
</dbReference>
<organism evidence="2 3">
    <name type="scientific">Alicyclobacillus fastidiosus</name>
    <dbReference type="NCBI Taxonomy" id="392011"/>
    <lineage>
        <taxon>Bacteria</taxon>
        <taxon>Bacillati</taxon>
        <taxon>Bacillota</taxon>
        <taxon>Bacilli</taxon>
        <taxon>Bacillales</taxon>
        <taxon>Alicyclobacillaceae</taxon>
        <taxon>Alicyclobacillus</taxon>
    </lineage>
</organism>
<dbReference type="SMART" id="SM00382">
    <property type="entry name" value="AAA"/>
    <property type="match status" value="1"/>
</dbReference>
<accession>A0ABV5AIZ8</accession>
<comment type="caution">
    <text evidence="2">The sequence shown here is derived from an EMBL/GenBank/DDBJ whole genome shotgun (WGS) entry which is preliminary data.</text>
</comment>
<dbReference type="Pfam" id="PF05621">
    <property type="entry name" value="TniB"/>
    <property type="match status" value="1"/>
</dbReference>
<feature type="domain" description="AAA+ ATPase" evidence="1">
    <location>
        <begin position="45"/>
        <end position="195"/>
    </location>
</feature>
<gene>
    <name evidence="2" type="ORF">KKP3000_001043</name>
</gene>
<evidence type="ECO:0000313" key="3">
    <source>
        <dbReference type="Proteomes" id="UP001579974"/>
    </source>
</evidence>
<name>A0ABV5AIZ8_9BACL</name>
<dbReference type="SUPFAM" id="SSF52540">
    <property type="entry name" value="P-loop containing nucleoside triphosphate hydrolases"/>
    <property type="match status" value="1"/>
</dbReference>
<dbReference type="RefSeq" id="WP_275474974.1">
    <property type="nucleotide sequence ID" value="NZ_CP162940.1"/>
</dbReference>
<dbReference type="EMBL" id="JBDXSU010000018">
    <property type="protein sequence ID" value="MFB5192248.1"/>
    <property type="molecule type" value="Genomic_DNA"/>
</dbReference>
<dbReference type="Gene3D" id="3.40.50.300">
    <property type="entry name" value="P-loop containing nucleotide triphosphate hydrolases"/>
    <property type="match status" value="1"/>
</dbReference>
<sequence>MSLTPKQQLLKQVNELNIEHPRYKEFHDMLDSLRPDRSLGEYDYTPQHLFILGESGVGKSRMVKEYAKANPQYTHVDQECTEIDIKPVVYTELPDPFTILEFYQTIVRALGAPQFAGVRVGDVKRQAFTLLEELRVEMLILDETNYIMGSRFVKKTEAMEAIKHVSNQGNVSVVLVGTPDTRELTKMHFQYFRRFPTVELHRFNTCDDMFCKLLTTIEEQIAPPEPIGLGNLRTGLPQAFHAMSGGLLGALTPILQTTYRKMLQSYDLDDLGDAEKFIGMLEVAQRTILGDNEAAFMKMLEKSEGNNSPDDDDA</sequence>